<dbReference type="Proteomes" id="UP000319731">
    <property type="component" value="Unassembled WGS sequence"/>
</dbReference>
<keyword evidence="16" id="KW-0012">Acyltransferase</keyword>
<evidence type="ECO:0000256" key="17">
    <source>
        <dbReference type="ARBA" id="ARBA00048528"/>
    </source>
</evidence>
<dbReference type="GO" id="GO:0005783">
    <property type="term" value="C:endoplasmic reticulum"/>
    <property type="evidence" value="ECO:0007669"/>
    <property type="project" value="UniProtKB-SubCell"/>
</dbReference>
<evidence type="ECO:0000313" key="20">
    <source>
        <dbReference type="EMBL" id="TPX31638.1"/>
    </source>
</evidence>
<keyword evidence="15" id="KW-0472">Membrane</keyword>
<dbReference type="PANTHER" id="PTHR13693:SF3">
    <property type="entry name" value="LD36009P"/>
    <property type="match status" value="1"/>
</dbReference>
<evidence type="ECO:0000256" key="10">
    <source>
        <dbReference type="ARBA" id="ARBA00022824"/>
    </source>
</evidence>
<dbReference type="GeneID" id="42006280"/>
<dbReference type="FunFam" id="3.40.640.10:FF:000047">
    <property type="entry name" value="serine palmitoyltransferase 2 isoform X1"/>
    <property type="match status" value="1"/>
</dbReference>
<dbReference type="GO" id="GO:0030170">
    <property type="term" value="F:pyridoxal phosphate binding"/>
    <property type="evidence" value="ECO:0007669"/>
    <property type="project" value="InterPro"/>
</dbReference>
<dbReference type="InterPro" id="IPR015422">
    <property type="entry name" value="PyrdxlP-dep_Trfase_small"/>
</dbReference>
<evidence type="ECO:0000256" key="18">
    <source>
        <dbReference type="SAM" id="MobiDB-lite"/>
    </source>
</evidence>
<proteinExistence type="inferred from homology"/>
<feature type="compositionally biased region" description="Low complexity" evidence="18">
    <location>
        <begin position="15"/>
        <end position="36"/>
    </location>
</feature>
<evidence type="ECO:0000313" key="21">
    <source>
        <dbReference type="Proteomes" id="UP000319731"/>
    </source>
</evidence>
<comment type="subcellular location">
    <subcellularLocation>
        <location evidence="2">Endoplasmic reticulum</location>
    </subcellularLocation>
    <subcellularLocation>
        <location evidence="3">Membrane</location>
    </subcellularLocation>
</comment>
<comment type="cofactor">
    <cofactor evidence="1">
        <name>pyridoxal 5'-phosphate</name>
        <dbReference type="ChEBI" id="CHEBI:597326"/>
    </cofactor>
</comment>
<evidence type="ECO:0000256" key="9">
    <source>
        <dbReference type="ARBA" id="ARBA00022692"/>
    </source>
</evidence>
<keyword evidence="13" id="KW-1133">Transmembrane helix</keyword>
<comment type="pathway">
    <text evidence="5">Sphingolipid metabolism.</text>
</comment>
<dbReference type="GO" id="GO:0017059">
    <property type="term" value="C:serine palmitoyltransferase complex"/>
    <property type="evidence" value="ECO:0007669"/>
    <property type="project" value="TreeGrafter"/>
</dbReference>
<feature type="region of interest" description="Disordered" evidence="18">
    <location>
        <begin position="169"/>
        <end position="190"/>
    </location>
</feature>
<dbReference type="PROSITE" id="PS00599">
    <property type="entry name" value="AA_TRANSFER_CLASS_2"/>
    <property type="match status" value="1"/>
</dbReference>
<accession>A0A507BWW1</accession>
<keyword evidence="14" id="KW-0443">Lipid metabolism</keyword>
<feature type="region of interest" description="Disordered" evidence="18">
    <location>
        <begin position="1"/>
        <end position="156"/>
    </location>
</feature>
<sequence length="729" mass="80205">MSDSGRHSQYEPHSLARSSLRNLLPSPSLPSAPLLSKIETTTRIETRSHTPEPIENSVTSPPPPYSPRGVLLPAEADTPSPSLTHDDDLPTTLHTSSSSQFTTPLAPGLGLLNVQKPRWRRTSQTSTHQVLVEKIAGASNSNSTPTSPSRRPRASSLPSLFWGAKIAKKLPPSNTNTETPPPVMGKGNRAHFDRYSTLSSVPLSSADVLVSSGLASSLYSPPPLYKPDPLQPQNKVSGEQELEQAPTWVLVTTYISYFVLIVYGHIRDFFGLRFRTAAYKPLRTQNGYAPINSGFDTFYHRRLYVRIRDCFNRPITNVPGRTLTLLERESPDHNRTFYLTGRTRELLNLSSYNYLGFAQSEGPCAEAVEAAVQRWGISTNSSRMESGTLDLHHEVEGLVARFVGQEAAVVVSMGFATNSTTLPALVSKGCLIISDELNHSSLVYGSRLSGAAIKVFNHNDPANLETVLRESIAQGQPRTHRPWKKILVVVEGLYSMEGTICRLPEIIELKRKYGFYIYLDEAHSIGAVGPNGRGVCDYYGIDPTEVDILMGTFTKSFGAAGGYISGSRTVVDHVRMASHSAVYAESVSVPVLQQIYTSMKIIMGEDGTDDGRRRIQSLASNARYFSTQLKKMGFIVYGDIASPVIPLLLFHPAKIPAFSREMMDRGVAVVVVGYPATSIIASRVRFCLSAAHTREDIDHVLKCVRDVGDKLMLRVNAHKQIEDTHKKSL</sequence>
<reference evidence="20 21" key="1">
    <citation type="journal article" date="2019" name="Sci. Rep.">
        <title>Comparative genomics of chytrid fungi reveal insights into the obligate biotrophic and pathogenic lifestyle of Synchytrium endobioticum.</title>
        <authorList>
            <person name="van de Vossenberg B.T.L.H."/>
            <person name="Warris S."/>
            <person name="Nguyen H.D.T."/>
            <person name="van Gent-Pelzer M.P.E."/>
            <person name="Joly D.L."/>
            <person name="van de Geest H.C."/>
            <person name="Bonants P.J.M."/>
            <person name="Smith D.S."/>
            <person name="Levesque C.A."/>
            <person name="van der Lee T.A.J."/>
        </authorList>
    </citation>
    <scope>NUCLEOTIDE SEQUENCE [LARGE SCALE GENOMIC DNA]</scope>
    <source>
        <strain evidence="20 21">JEL517</strain>
    </source>
</reference>
<dbReference type="SUPFAM" id="SSF53383">
    <property type="entry name" value="PLP-dependent transferases"/>
    <property type="match status" value="1"/>
</dbReference>
<evidence type="ECO:0000256" key="6">
    <source>
        <dbReference type="ARBA" id="ARBA00008392"/>
    </source>
</evidence>
<evidence type="ECO:0000256" key="15">
    <source>
        <dbReference type="ARBA" id="ARBA00023136"/>
    </source>
</evidence>
<dbReference type="CDD" id="cd06454">
    <property type="entry name" value="KBL_like"/>
    <property type="match status" value="1"/>
</dbReference>
<dbReference type="AlphaFoldDB" id="A0A507BWW1"/>
<dbReference type="GO" id="GO:0004758">
    <property type="term" value="F:serine C-palmitoyltransferase activity"/>
    <property type="evidence" value="ECO:0007669"/>
    <property type="project" value="UniProtKB-EC"/>
</dbReference>
<feature type="compositionally biased region" description="Basic and acidic residues" evidence="18">
    <location>
        <begin position="1"/>
        <end position="10"/>
    </location>
</feature>
<feature type="compositionally biased region" description="Basic and acidic residues" evidence="18">
    <location>
        <begin position="40"/>
        <end position="52"/>
    </location>
</feature>
<gene>
    <name evidence="20" type="ORF">SmJEL517_g05055</name>
</gene>
<dbReference type="InterPro" id="IPR001917">
    <property type="entry name" value="Aminotrans_II_pyridoxalP_BS"/>
</dbReference>
<feature type="compositionally biased region" description="Low complexity" evidence="18">
    <location>
        <begin position="90"/>
        <end position="99"/>
    </location>
</feature>
<dbReference type="Gene3D" id="3.40.640.10">
    <property type="entry name" value="Type I PLP-dependent aspartate aminotransferase-like (Major domain)"/>
    <property type="match status" value="1"/>
</dbReference>
<evidence type="ECO:0000256" key="13">
    <source>
        <dbReference type="ARBA" id="ARBA00022989"/>
    </source>
</evidence>
<feature type="compositionally biased region" description="Low complexity" evidence="18">
    <location>
        <begin position="138"/>
        <end position="156"/>
    </location>
</feature>
<evidence type="ECO:0000256" key="3">
    <source>
        <dbReference type="ARBA" id="ARBA00004370"/>
    </source>
</evidence>
<organism evidence="20 21">
    <name type="scientific">Synchytrium microbalum</name>
    <dbReference type="NCBI Taxonomy" id="1806994"/>
    <lineage>
        <taxon>Eukaryota</taxon>
        <taxon>Fungi</taxon>
        <taxon>Fungi incertae sedis</taxon>
        <taxon>Chytridiomycota</taxon>
        <taxon>Chytridiomycota incertae sedis</taxon>
        <taxon>Chytridiomycetes</taxon>
        <taxon>Synchytriales</taxon>
        <taxon>Synchytriaceae</taxon>
        <taxon>Synchytrium</taxon>
    </lineage>
</organism>
<dbReference type="PANTHER" id="PTHR13693">
    <property type="entry name" value="CLASS II AMINOTRANSFERASE/8-AMINO-7-OXONONANOATE SYNTHASE"/>
    <property type="match status" value="1"/>
</dbReference>
<keyword evidence="21" id="KW-1185">Reference proteome</keyword>
<dbReference type="InterPro" id="IPR004839">
    <property type="entry name" value="Aminotransferase_I/II_large"/>
</dbReference>
<evidence type="ECO:0000256" key="2">
    <source>
        <dbReference type="ARBA" id="ARBA00004240"/>
    </source>
</evidence>
<evidence type="ECO:0000256" key="14">
    <source>
        <dbReference type="ARBA" id="ARBA00023098"/>
    </source>
</evidence>
<comment type="catalytic activity">
    <reaction evidence="17">
        <text>L-serine + hexadecanoyl-CoA + H(+) = 3-oxosphinganine + CO2 + CoA</text>
        <dbReference type="Rhea" id="RHEA:14761"/>
        <dbReference type="ChEBI" id="CHEBI:15378"/>
        <dbReference type="ChEBI" id="CHEBI:16526"/>
        <dbReference type="ChEBI" id="CHEBI:33384"/>
        <dbReference type="ChEBI" id="CHEBI:57287"/>
        <dbReference type="ChEBI" id="CHEBI:57379"/>
        <dbReference type="ChEBI" id="CHEBI:58299"/>
        <dbReference type="EC" id="2.3.1.50"/>
    </reaction>
</comment>
<dbReference type="Pfam" id="PF00155">
    <property type="entry name" value="Aminotran_1_2"/>
    <property type="match status" value="1"/>
</dbReference>
<evidence type="ECO:0000256" key="12">
    <source>
        <dbReference type="ARBA" id="ARBA00022919"/>
    </source>
</evidence>
<comment type="similarity">
    <text evidence="6">Belongs to the class-II pyridoxal-phosphate-dependent aminotransferase family.</text>
</comment>
<dbReference type="InterPro" id="IPR015424">
    <property type="entry name" value="PyrdxlP-dep_Trfase"/>
</dbReference>
<evidence type="ECO:0000256" key="5">
    <source>
        <dbReference type="ARBA" id="ARBA00004991"/>
    </source>
</evidence>
<evidence type="ECO:0000256" key="11">
    <source>
        <dbReference type="ARBA" id="ARBA00022898"/>
    </source>
</evidence>
<keyword evidence="11" id="KW-0663">Pyridoxal phosphate</keyword>
<evidence type="ECO:0000256" key="16">
    <source>
        <dbReference type="ARBA" id="ARBA00023315"/>
    </source>
</evidence>
<evidence type="ECO:0000256" key="7">
    <source>
        <dbReference type="ARBA" id="ARBA00013220"/>
    </source>
</evidence>
<dbReference type="RefSeq" id="XP_031023012.1">
    <property type="nucleotide sequence ID" value="XM_031170983.1"/>
</dbReference>
<evidence type="ECO:0000256" key="1">
    <source>
        <dbReference type="ARBA" id="ARBA00001933"/>
    </source>
</evidence>
<dbReference type="EC" id="2.3.1.50" evidence="7"/>
<evidence type="ECO:0000256" key="4">
    <source>
        <dbReference type="ARBA" id="ARBA00004760"/>
    </source>
</evidence>
<dbReference type="STRING" id="1806994.A0A507BWW1"/>
<dbReference type="EMBL" id="QEAO01000041">
    <property type="protein sequence ID" value="TPX31638.1"/>
    <property type="molecule type" value="Genomic_DNA"/>
</dbReference>
<keyword evidence="12" id="KW-0746">Sphingolipid metabolism</keyword>
<keyword evidence="8" id="KW-0808">Transferase</keyword>
<evidence type="ECO:0000256" key="8">
    <source>
        <dbReference type="ARBA" id="ARBA00022679"/>
    </source>
</evidence>
<dbReference type="Gene3D" id="3.90.1150.10">
    <property type="entry name" value="Aspartate Aminotransferase, domain 1"/>
    <property type="match status" value="1"/>
</dbReference>
<dbReference type="GO" id="GO:0046513">
    <property type="term" value="P:ceramide biosynthetic process"/>
    <property type="evidence" value="ECO:0007669"/>
    <property type="project" value="TreeGrafter"/>
</dbReference>
<protein>
    <recommendedName>
        <fullName evidence="7">serine C-palmitoyltransferase</fullName>
        <ecNumber evidence="7">2.3.1.50</ecNumber>
    </recommendedName>
</protein>
<comment type="pathway">
    <text evidence="4">Lipid metabolism; sphingolipid metabolism.</text>
</comment>
<dbReference type="GO" id="GO:0016020">
    <property type="term" value="C:membrane"/>
    <property type="evidence" value="ECO:0007669"/>
    <property type="project" value="UniProtKB-SubCell"/>
</dbReference>
<comment type="caution">
    <text evidence="20">The sequence shown here is derived from an EMBL/GenBank/DDBJ whole genome shotgun (WGS) entry which is preliminary data.</text>
</comment>
<evidence type="ECO:0000259" key="19">
    <source>
        <dbReference type="Pfam" id="PF00155"/>
    </source>
</evidence>
<keyword evidence="9" id="KW-0812">Transmembrane</keyword>
<dbReference type="OrthoDB" id="65434at2759"/>
<keyword evidence="10" id="KW-0256">Endoplasmic reticulum</keyword>
<dbReference type="InterPro" id="IPR015421">
    <property type="entry name" value="PyrdxlP-dep_Trfase_major"/>
</dbReference>
<feature type="domain" description="Aminotransferase class I/classII large" evidence="19">
    <location>
        <begin position="345"/>
        <end position="702"/>
    </location>
</feature>
<dbReference type="InterPro" id="IPR050087">
    <property type="entry name" value="AON_synthase_class-II"/>
</dbReference>
<dbReference type="GO" id="GO:0046512">
    <property type="term" value="P:sphingosine biosynthetic process"/>
    <property type="evidence" value="ECO:0007669"/>
    <property type="project" value="TreeGrafter"/>
</dbReference>
<name>A0A507BWW1_9FUNG</name>